<evidence type="ECO:0000313" key="1">
    <source>
        <dbReference type="EMBL" id="KAI5351341.1"/>
    </source>
</evidence>
<dbReference type="EMBL" id="JAJFAZ020000001">
    <property type="protein sequence ID" value="KAI5351341.1"/>
    <property type="molecule type" value="Genomic_DNA"/>
</dbReference>
<gene>
    <name evidence="1" type="ORF">L3X38_004232</name>
</gene>
<reference evidence="1 2" key="1">
    <citation type="journal article" date="2022" name="G3 (Bethesda)">
        <title>Whole-genome sequence and methylome profiling of the almond [Prunus dulcis (Mill.) D.A. Webb] cultivar 'Nonpareil'.</title>
        <authorList>
            <person name="D'Amico-Willman K.M."/>
            <person name="Ouma W.Z."/>
            <person name="Meulia T."/>
            <person name="Sideli G.M."/>
            <person name="Gradziel T.M."/>
            <person name="Fresnedo-Ramirez J."/>
        </authorList>
    </citation>
    <scope>NUCLEOTIDE SEQUENCE [LARGE SCALE GENOMIC DNA]</scope>
    <source>
        <strain evidence="1">Clone GOH B32 T37-40</strain>
    </source>
</reference>
<dbReference type="AlphaFoldDB" id="A0AAD4ZNN1"/>
<dbReference type="Proteomes" id="UP001054821">
    <property type="component" value="Chromosome 1"/>
</dbReference>
<name>A0AAD4ZNN1_PRUDU</name>
<sequence>MAKCRNNYGKGLAAVVEQMYKSTLEASTLHVGQVRSVAVCSAHRQHAGSAQCKLAADVGRSWAVAGRSCGQFAGLMCDGCWQFVWAITWAVVRRNSSICVARLKGMSRRLCMVVVQWHARDASCGEGNVSGRSGRLPCTFVGIQHGMME</sequence>
<comment type="caution">
    <text evidence="1">The sequence shown here is derived from an EMBL/GenBank/DDBJ whole genome shotgun (WGS) entry which is preliminary data.</text>
</comment>
<evidence type="ECO:0000313" key="2">
    <source>
        <dbReference type="Proteomes" id="UP001054821"/>
    </source>
</evidence>
<proteinExistence type="predicted"/>
<protein>
    <submittedName>
        <fullName evidence="1">Uncharacterized protein</fullName>
    </submittedName>
</protein>
<keyword evidence="2" id="KW-1185">Reference proteome</keyword>
<accession>A0AAD4ZNN1</accession>
<organism evidence="1 2">
    <name type="scientific">Prunus dulcis</name>
    <name type="common">Almond</name>
    <name type="synonym">Amygdalus dulcis</name>
    <dbReference type="NCBI Taxonomy" id="3755"/>
    <lineage>
        <taxon>Eukaryota</taxon>
        <taxon>Viridiplantae</taxon>
        <taxon>Streptophyta</taxon>
        <taxon>Embryophyta</taxon>
        <taxon>Tracheophyta</taxon>
        <taxon>Spermatophyta</taxon>
        <taxon>Magnoliopsida</taxon>
        <taxon>eudicotyledons</taxon>
        <taxon>Gunneridae</taxon>
        <taxon>Pentapetalae</taxon>
        <taxon>rosids</taxon>
        <taxon>fabids</taxon>
        <taxon>Rosales</taxon>
        <taxon>Rosaceae</taxon>
        <taxon>Amygdaloideae</taxon>
        <taxon>Amygdaleae</taxon>
        <taxon>Prunus</taxon>
    </lineage>
</organism>